<evidence type="ECO:0000313" key="1">
    <source>
        <dbReference type="EMBL" id="AIF02654.1"/>
    </source>
</evidence>
<reference evidence="1" key="1">
    <citation type="journal article" date="2014" name="Genome Biol. Evol.">
        <title>Pangenome evidence for extensive interdomain horizontal transfer affecting lineage core and shell genes in uncultured planktonic thaumarchaeota and euryarchaeota.</title>
        <authorList>
            <person name="Deschamps P."/>
            <person name="Zivanovic Y."/>
            <person name="Moreira D."/>
            <person name="Rodriguez-Valera F."/>
            <person name="Lopez-Garcia P."/>
        </authorList>
    </citation>
    <scope>NUCLEOTIDE SEQUENCE</scope>
</reference>
<protein>
    <submittedName>
        <fullName evidence="1">Uncharacterized protein</fullName>
    </submittedName>
</protein>
<sequence>MYQITQRLIVGQLVILEIVIHWQQIHGKSMQSCHHQRSFCHLERVITSQFKIAHLNLLILMSTLMVESGRLGLTHYMCIMRLREKLTGCI</sequence>
<name>A0A075GFS1_9EURY</name>
<proteinExistence type="predicted"/>
<dbReference type="AlphaFoldDB" id="A0A075GFS1"/>
<dbReference type="EMBL" id="KF900656">
    <property type="protein sequence ID" value="AIF02654.1"/>
    <property type="molecule type" value="Genomic_DNA"/>
</dbReference>
<organism evidence="1">
    <name type="scientific">uncultured marine group II/III euryarchaeote KM3_158_C07</name>
    <dbReference type="NCBI Taxonomy" id="1457906"/>
    <lineage>
        <taxon>Archaea</taxon>
        <taxon>Methanobacteriati</taxon>
        <taxon>Methanobacteriota</taxon>
        <taxon>environmental samples</taxon>
    </lineage>
</organism>
<accession>A0A075GFS1</accession>